<dbReference type="STRING" id="342668.A0A1B8GWL8"/>
<name>A0A1B8GWL8_9PEZI</name>
<feature type="chain" id="PRO_5008609083" description="Enoyl-CoA hydratase" evidence="1">
    <location>
        <begin position="23"/>
        <end position="298"/>
    </location>
</feature>
<dbReference type="RefSeq" id="XP_018133975.1">
    <property type="nucleotide sequence ID" value="XM_018271149.1"/>
</dbReference>
<evidence type="ECO:0008006" key="4">
    <source>
        <dbReference type="Google" id="ProtNLM"/>
    </source>
</evidence>
<keyword evidence="3" id="KW-1185">Reference proteome</keyword>
<dbReference type="PANTHER" id="PTHR11941:SF141">
    <property type="entry name" value="ENOYL-COA HYDRATASE_ISOMERASE-RELATED"/>
    <property type="match status" value="1"/>
</dbReference>
<dbReference type="Pfam" id="PF00378">
    <property type="entry name" value="ECH_1"/>
    <property type="match status" value="1"/>
</dbReference>
<dbReference type="GO" id="GO:0006635">
    <property type="term" value="P:fatty acid beta-oxidation"/>
    <property type="evidence" value="ECO:0007669"/>
    <property type="project" value="TreeGrafter"/>
</dbReference>
<evidence type="ECO:0000313" key="2">
    <source>
        <dbReference type="EMBL" id="OBU00243.1"/>
    </source>
</evidence>
<sequence length="298" mass="32352">MAILKLATKCLFLLSLTQPWHGFAGAEVLKQTCINHSCSAKRVTLSNPPVNLWDANVITGFNALMLSLNNQNETKVVVFDSDTADFWAAPIDLNIFLPDAIPGRNSSALLEMYYANLDLLLTTPVIFIGEVNGRAWGAGDEHLLRMDMRFAGPGAQFGAPEAAVGLIHVGGMQQLVRLIGPGRASEYMLAAAQVSATEAARVGWVNSVHPTAKALRAHVDGLAARISLFSTETIRATKASIAEQAPLKAALENDRARFDQLAALPLVQQNVEAIIRLSHNQSKSWEENNNDNIVQKLY</sequence>
<organism evidence="2 3">
    <name type="scientific">Pseudogymnoascus verrucosus</name>
    <dbReference type="NCBI Taxonomy" id="342668"/>
    <lineage>
        <taxon>Eukaryota</taxon>
        <taxon>Fungi</taxon>
        <taxon>Dikarya</taxon>
        <taxon>Ascomycota</taxon>
        <taxon>Pezizomycotina</taxon>
        <taxon>Leotiomycetes</taxon>
        <taxon>Thelebolales</taxon>
        <taxon>Thelebolaceae</taxon>
        <taxon>Pseudogymnoascus</taxon>
    </lineage>
</organism>
<dbReference type="PANTHER" id="PTHR11941">
    <property type="entry name" value="ENOYL-COA HYDRATASE-RELATED"/>
    <property type="match status" value="1"/>
</dbReference>
<protein>
    <recommendedName>
        <fullName evidence="4">Enoyl-CoA hydratase</fullName>
    </recommendedName>
</protein>
<dbReference type="SUPFAM" id="SSF52096">
    <property type="entry name" value="ClpP/crotonase"/>
    <property type="match status" value="1"/>
</dbReference>
<gene>
    <name evidence="2" type="ORF">VE01_01630</name>
</gene>
<dbReference type="OrthoDB" id="410701at2759"/>
<evidence type="ECO:0000256" key="1">
    <source>
        <dbReference type="SAM" id="SignalP"/>
    </source>
</evidence>
<proteinExistence type="predicted"/>
<feature type="signal peptide" evidence="1">
    <location>
        <begin position="1"/>
        <end position="22"/>
    </location>
</feature>
<reference evidence="3" key="2">
    <citation type="journal article" date="2018" name="Nat. Commun.">
        <title>Extreme sensitivity to ultraviolet light in the fungal pathogen causing white-nose syndrome of bats.</title>
        <authorList>
            <person name="Palmer J.M."/>
            <person name="Drees K.P."/>
            <person name="Foster J.T."/>
            <person name="Lindner D.L."/>
        </authorList>
    </citation>
    <scope>NUCLEOTIDE SEQUENCE [LARGE SCALE GENOMIC DNA]</scope>
    <source>
        <strain evidence="3">UAMH 10579</strain>
    </source>
</reference>
<dbReference type="InterPro" id="IPR029045">
    <property type="entry name" value="ClpP/crotonase-like_dom_sf"/>
</dbReference>
<dbReference type="InterPro" id="IPR001753">
    <property type="entry name" value="Enoyl-CoA_hydra/iso"/>
</dbReference>
<keyword evidence="1" id="KW-0732">Signal</keyword>
<dbReference type="Proteomes" id="UP000091956">
    <property type="component" value="Unassembled WGS sequence"/>
</dbReference>
<reference evidence="2 3" key="1">
    <citation type="submission" date="2016-03" db="EMBL/GenBank/DDBJ databases">
        <title>Comparative genomics of Pseudogymnoascus destructans, the fungus causing white-nose syndrome of bats.</title>
        <authorList>
            <person name="Palmer J.M."/>
            <person name="Drees K.P."/>
            <person name="Foster J.T."/>
            <person name="Lindner D.L."/>
        </authorList>
    </citation>
    <scope>NUCLEOTIDE SEQUENCE [LARGE SCALE GENOMIC DNA]</scope>
    <source>
        <strain evidence="2 3">UAMH 10579</strain>
    </source>
</reference>
<evidence type="ECO:0000313" key="3">
    <source>
        <dbReference type="Proteomes" id="UP000091956"/>
    </source>
</evidence>
<dbReference type="GeneID" id="28835016"/>
<dbReference type="AlphaFoldDB" id="A0A1B8GWL8"/>
<dbReference type="EMBL" id="KV460209">
    <property type="protein sequence ID" value="OBU00243.1"/>
    <property type="molecule type" value="Genomic_DNA"/>
</dbReference>
<dbReference type="CDD" id="cd06558">
    <property type="entry name" value="crotonase-like"/>
    <property type="match status" value="1"/>
</dbReference>
<dbReference type="Gene3D" id="3.90.226.10">
    <property type="entry name" value="2-enoyl-CoA Hydratase, Chain A, domain 1"/>
    <property type="match status" value="1"/>
</dbReference>
<accession>A0A1B8GWL8</accession>